<organism evidence="1 2">
    <name type="scientific">Desmonostoc muscorum LEGE 12446</name>
    <dbReference type="NCBI Taxonomy" id="1828758"/>
    <lineage>
        <taxon>Bacteria</taxon>
        <taxon>Bacillati</taxon>
        <taxon>Cyanobacteriota</taxon>
        <taxon>Cyanophyceae</taxon>
        <taxon>Nostocales</taxon>
        <taxon>Nostocaceae</taxon>
        <taxon>Desmonostoc</taxon>
    </lineage>
</organism>
<reference evidence="1" key="1">
    <citation type="submission" date="2020-10" db="EMBL/GenBank/DDBJ databases">
        <authorList>
            <person name="Castelo-Branco R."/>
            <person name="Eusebio N."/>
            <person name="Adriana R."/>
            <person name="Vieira A."/>
            <person name="Brugerolle De Fraissinette N."/>
            <person name="Rezende De Castro R."/>
            <person name="Schneider M.P."/>
            <person name="Vasconcelos V."/>
            <person name="Leao P.N."/>
        </authorList>
    </citation>
    <scope>NUCLEOTIDE SEQUENCE</scope>
    <source>
        <strain evidence="1">LEGE 12446</strain>
    </source>
</reference>
<proteinExistence type="predicted"/>
<keyword evidence="2" id="KW-1185">Reference proteome</keyword>
<dbReference type="EMBL" id="JADEXS010000189">
    <property type="protein sequence ID" value="MBE9023744.1"/>
    <property type="molecule type" value="Genomic_DNA"/>
</dbReference>
<evidence type="ECO:0000313" key="1">
    <source>
        <dbReference type="EMBL" id="MBE9023744.1"/>
    </source>
</evidence>
<sequence>MKAAVVIFPDAIGYASPELNHAVELACGQLHEFVNYLQALDPELKRHEATIMAAAILQGLPQLFENNPAIISAVKSECLAFRSNRSSK</sequence>
<accession>A0A8J7DGS2</accession>
<name>A0A8J7DGS2_DESMC</name>
<evidence type="ECO:0000313" key="2">
    <source>
        <dbReference type="Proteomes" id="UP000622533"/>
    </source>
</evidence>
<gene>
    <name evidence="1" type="ORF">IQ276_15270</name>
</gene>
<dbReference type="AlphaFoldDB" id="A0A8J7DGS2"/>
<dbReference type="Proteomes" id="UP000622533">
    <property type="component" value="Unassembled WGS sequence"/>
</dbReference>
<protein>
    <submittedName>
        <fullName evidence="1">Uncharacterized protein</fullName>
    </submittedName>
</protein>
<comment type="caution">
    <text evidence="1">The sequence shown here is derived from an EMBL/GenBank/DDBJ whole genome shotgun (WGS) entry which is preliminary data.</text>
</comment>